<dbReference type="GO" id="GO:0008270">
    <property type="term" value="F:zinc ion binding"/>
    <property type="evidence" value="ECO:0007669"/>
    <property type="project" value="UniProtKB-KW"/>
</dbReference>
<dbReference type="FunFam" id="3.40.50.10810:FF:000001">
    <property type="entry name" value="chromodomain-helicase-DNA-binding protein 3 isoform X1"/>
    <property type="match status" value="1"/>
</dbReference>
<dbReference type="InterPro" id="IPR027417">
    <property type="entry name" value="P-loop_NTPase"/>
</dbReference>
<feature type="domain" description="PHD-type" evidence="17">
    <location>
        <begin position="254"/>
        <end position="301"/>
    </location>
</feature>
<dbReference type="GO" id="GO:0016887">
    <property type="term" value="F:ATP hydrolysis activity"/>
    <property type="evidence" value="ECO:0007669"/>
    <property type="project" value="TreeGrafter"/>
</dbReference>
<dbReference type="Gene3D" id="3.40.50.10810">
    <property type="entry name" value="Tandem AAA-ATPase domain"/>
    <property type="match status" value="1"/>
</dbReference>
<dbReference type="CDD" id="cd18793">
    <property type="entry name" value="SF2_C_SNF"/>
    <property type="match status" value="1"/>
</dbReference>
<feature type="region of interest" description="Disordered" evidence="15">
    <location>
        <begin position="1422"/>
        <end position="1495"/>
    </location>
</feature>
<comment type="subcellular location">
    <subcellularLocation>
        <location evidence="1">Nucleus</location>
    </subcellularLocation>
</comment>
<evidence type="ECO:0000256" key="4">
    <source>
        <dbReference type="ARBA" id="ARBA00022737"/>
    </source>
</evidence>
<keyword evidence="5" id="KW-0547">Nucleotide-binding</keyword>
<feature type="domain" description="Chromo" evidence="16">
    <location>
        <begin position="486"/>
        <end position="519"/>
    </location>
</feature>
<dbReference type="Pfam" id="PF08074">
    <property type="entry name" value="CHDCT2"/>
    <property type="match status" value="1"/>
</dbReference>
<dbReference type="InterPro" id="IPR009462">
    <property type="entry name" value="CHD_II_SANT-like"/>
</dbReference>
<dbReference type="Pfam" id="PF00271">
    <property type="entry name" value="Helicase_C"/>
    <property type="match status" value="1"/>
</dbReference>
<feature type="compositionally biased region" description="Basic and acidic residues" evidence="15">
    <location>
        <begin position="1263"/>
        <end position="1284"/>
    </location>
</feature>
<keyword evidence="21" id="KW-1185">Reference proteome</keyword>
<keyword evidence="8" id="KW-0862">Zinc</keyword>
<dbReference type="PROSITE" id="PS50016">
    <property type="entry name" value="ZF_PHD_2"/>
    <property type="match status" value="2"/>
</dbReference>
<dbReference type="GO" id="GO:0042393">
    <property type="term" value="F:histone binding"/>
    <property type="evidence" value="ECO:0007669"/>
    <property type="project" value="TreeGrafter"/>
</dbReference>
<evidence type="ECO:0000256" key="7">
    <source>
        <dbReference type="ARBA" id="ARBA00022801"/>
    </source>
</evidence>
<evidence type="ECO:0000256" key="11">
    <source>
        <dbReference type="ARBA" id="ARBA00023125"/>
    </source>
</evidence>
<feature type="domain" description="PHD-type" evidence="17">
    <location>
        <begin position="316"/>
        <end position="363"/>
    </location>
</feature>
<evidence type="ECO:0000313" key="21">
    <source>
        <dbReference type="Proteomes" id="UP000494206"/>
    </source>
</evidence>
<evidence type="ECO:0000256" key="15">
    <source>
        <dbReference type="SAM" id="MobiDB-lite"/>
    </source>
</evidence>
<feature type="region of interest" description="Disordered" evidence="15">
    <location>
        <begin position="558"/>
        <end position="582"/>
    </location>
</feature>
<evidence type="ECO:0000256" key="9">
    <source>
        <dbReference type="ARBA" id="ARBA00022840"/>
    </source>
</evidence>
<dbReference type="SUPFAM" id="SSF52540">
    <property type="entry name" value="P-loop containing nucleoside triphosphate hydrolases"/>
    <property type="match status" value="2"/>
</dbReference>
<dbReference type="Gene3D" id="3.30.40.10">
    <property type="entry name" value="Zinc/RING finger domain, C3HC4 (zinc finger)"/>
    <property type="match status" value="2"/>
</dbReference>
<evidence type="ECO:0000259" key="17">
    <source>
        <dbReference type="PROSITE" id="PS50016"/>
    </source>
</evidence>
<dbReference type="GO" id="GO:0003677">
    <property type="term" value="F:DNA binding"/>
    <property type="evidence" value="ECO:0007669"/>
    <property type="project" value="UniProtKB-KW"/>
</dbReference>
<dbReference type="FunFam" id="3.30.40.10:FF:000001">
    <property type="entry name" value="chromodomain-helicase-DNA-binding protein 3 isoform X1"/>
    <property type="match status" value="1"/>
</dbReference>
<dbReference type="Pfam" id="PF00385">
    <property type="entry name" value="Chromo"/>
    <property type="match status" value="1"/>
</dbReference>
<comment type="caution">
    <text evidence="20">The sequence shown here is derived from an EMBL/GenBank/DDBJ whole genome shotgun (WGS) entry which is preliminary data.</text>
</comment>
<protein>
    <submittedName>
        <fullName evidence="20">Uncharacterized protein</fullName>
    </submittedName>
</protein>
<feature type="compositionally biased region" description="Acidic residues" evidence="15">
    <location>
        <begin position="1770"/>
        <end position="1780"/>
    </location>
</feature>
<evidence type="ECO:0000256" key="8">
    <source>
        <dbReference type="ARBA" id="ARBA00022833"/>
    </source>
</evidence>
<dbReference type="FunFam" id="3.40.50.300:FF:000015">
    <property type="entry name" value="chromodomain-helicase-DNA-binding protein 9 isoform X1"/>
    <property type="match status" value="1"/>
</dbReference>
<dbReference type="SUPFAM" id="SSF54160">
    <property type="entry name" value="Chromo domain-like"/>
    <property type="match status" value="2"/>
</dbReference>
<name>A0A8S1ESU1_9PELO</name>
<evidence type="ECO:0000313" key="20">
    <source>
        <dbReference type="EMBL" id="CAB3405087.1"/>
    </source>
</evidence>
<dbReference type="PANTHER" id="PTHR45623">
    <property type="entry name" value="CHROMODOMAIN-HELICASE-DNA-BINDING PROTEIN 3-RELATED-RELATED"/>
    <property type="match status" value="1"/>
</dbReference>
<feature type="compositionally biased region" description="Acidic residues" evidence="15">
    <location>
        <begin position="2084"/>
        <end position="2100"/>
    </location>
</feature>
<dbReference type="InterPro" id="IPR016197">
    <property type="entry name" value="Chromo-like_dom_sf"/>
</dbReference>
<dbReference type="InterPro" id="IPR001841">
    <property type="entry name" value="Znf_RING"/>
</dbReference>
<dbReference type="InterPro" id="IPR012957">
    <property type="entry name" value="CHD_C2"/>
</dbReference>
<dbReference type="Pfam" id="PF00176">
    <property type="entry name" value="SNF2-rel_dom"/>
    <property type="match status" value="1"/>
</dbReference>
<dbReference type="EMBL" id="CADEPM010000004">
    <property type="protein sequence ID" value="CAB3405087.1"/>
    <property type="molecule type" value="Genomic_DNA"/>
</dbReference>
<dbReference type="SMART" id="SM00184">
    <property type="entry name" value="RING"/>
    <property type="match status" value="2"/>
</dbReference>
<feature type="region of interest" description="Disordered" evidence="15">
    <location>
        <begin position="1237"/>
        <end position="1288"/>
    </location>
</feature>
<dbReference type="GO" id="GO:0040027">
    <property type="term" value="P:negative regulation of vulval development"/>
    <property type="evidence" value="ECO:0007669"/>
    <property type="project" value="UniProtKB-ARBA"/>
</dbReference>
<evidence type="ECO:0000259" key="18">
    <source>
        <dbReference type="PROSITE" id="PS51192"/>
    </source>
</evidence>
<sequence>MSEHDGTIDGDETMEEESVNLDNTEDGDEDVAEEEDVEADESASSTHADKKKSNKRHKGRKGKGKKTANPDPYNSSSTEICEFHGFVDVDLNYDDEEFANITNLKTFMNVSRTRIQEVNPKMNTTKLYPMFQVKYKEYQDHLIATGKSISAKKQLRAKVSTPAEKVAPIKMRSSTRKRRRNDDSDGDREDSDQEFESLLKQHEKQQDELEREKEERKASRAAAKQDKKKTALESYRANKRAMKAAGEDDEEEHQDHCEVCKQGGEIVLCDTCPRAYHTVCIDENMEQPPEGDWSCPHCEEHGPPTHKEEEPARQNMEYCRICKETGSLLLCDTCPSSYHAYCLDPSLTEIPENEWSCPRCSLTEPPQRVEKILCWRWKEIKYPDPVEADANDKNAILLAPPRKMEPRREREFFVKWKYLSYWHCEWLSETMMDVFFSALVRMYWRKYDSETPPIFEESTIQRHHKDNDPYNLREKYYQYGVKPEWMQIHRIINHMQYGKSQFDYLIKWKELAYEQATWERDDMDIAYYENAIMKYWMHREKMIGDAIPKQVRKIIDKHREEKGLPPYDPKEEEAASKKKKKDKPTVDIRKKYEVQPDYITETGGNLHPYQLEGINWLRHCWSNGTDAILADEMGLGKTVQSLTFLYTLMKENHTKGPFLIAAPLSTIINWEREAELWCPDFYIVTYVGDRDSRMVIREHEFSFVEGAVRGGPKASKMKSQENMKFHVLLTSYECINMDRAILSSIDWACLVVDEAHRLKNNQSTFFKNLSEYNIGYRVLLTGTPLQNNLEELFHLLNFLAPDRFNDLENFTAEFSEISKEDQIQKLHALLGPHMLRRLKADVLTGMPSKSELIVRLELSPMQKKYYKHILTRNFDALNVKSGGTQMSLLNIIMELKKCCNHPYLFMKACLEAPKLKNGMYEGNALVKNCGKFVLLQKMMRKLKERGHRVLIFSQMTMMLDILEDFCEFEGYKYERIDGSITGQQRQDAIDRFNAPGAQQFVFLLSTRAGGLGINLATADTVIIYDSDWNPHNDIQAFSRAHRLGQKHKVMIYRFVTKNSVEERITTVAKKKMLLTHLVVRAGLGGGKEGGKSMSKSELDDVLRWGTEELFKEEEPAEGDGDKNNEHHIVWDDAAVEDLLDRTKGEPGEDGDGEKKADWTNEYLSSFKVATYTTKEAEQQEEEDIDMEVIKEGEKEPDPDYWEKLLRHHYEQDQEVEAQKLGKGKRVRKQVNYAAENMGQDWNNQNNQNDDDDVSSYAGSDGGDGMHSDDDYDEKRKRRRDENSEKLPPLLAKVNGQIEVLGFNPRQRRAFYNAVMRWGMPPQDSYQSQWLIRDLKGKSERAFRAYTSLFMRHLCEPGADASDTFNDGVPREGLNRQHVLSRIGLMSLVRRKVQEFEEFNGEWSMPELQDQIVAQAANADVAAPATNTNSVETSREQSVAASDVKEENADATPGLEPMDTNDENKATVEEAEKKKSDEDVKKDELSAKKGNRPPFKFNITDGGFTELHTLWQNEEKVATNGKEYEIWHRRHDYWLLAAIVVHGYGRYQINFQDIQNDPKFAIINEPFKQEIPSGANFAEIKTKFLQRRFKLLEQALIIEEQLRRAAYLNLQNSAESTAATGQLAQRFADLENVADAHANVAKDSAAGNRNANAVLHKVLNQLDELLSDMKADVSRLPATLAQLRPVTHRLNMTERQILSRLTTKDPEATAGVTPLPPPGPFVTPMLNQQFQGIQPKFAALHGSKNEEVVEEKKVEEEAVKEEVKEEPKEAEVEEKADENGEEQPPKLEEIPEGAKAEMIADEMEKMEVEETKVEEEKAEEPQIEEASAPPIPASAPEPVAEQKEENGEEGAKNDEDLLPIVHAINRNQKTCVIHLECVDTWIREINSDAVAEVSTVSFSSKSPILSGDVEAKTVIFQDFDIYLDAFGLRESIILLNELKKNSRVFVVCPTSTVKIDEFKEISAFASAIYTIRKRTEPPSEFVAFSVTYDKKGRLSNQEEIITMVANGKPKLRKLCDVEKEKETDASVNDIRAAFELDVQIKESEKAARDALLLPHVRNRQEDGVAIRDQSRRKIRAGGQIIYEPDQADDFDDSDPDDDLNI</sequence>
<dbReference type="CDD" id="cd18662">
    <property type="entry name" value="CD2_tandem_CHD3-4_like"/>
    <property type="match status" value="1"/>
</dbReference>
<dbReference type="Gene3D" id="3.40.50.300">
    <property type="entry name" value="P-loop containing nucleotide triphosphate hydrolases"/>
    <property type="match status" value="1"/>
</dbReference>
<dbReference type="Pfam" id="PF06461">
    <property type="entry name" value="CHDII_SANT-like"/>
    <property type="match status" value="1"/>
</dbReference>
<dbReference type="InterPro" id="IPR019786">
    <property type="entry name" value="Zinc_finger_PHD-type_CS"/>
</dbReference>
<evidence type="ECO:0000256" key="1">
    <source>
        <dbReference type="ARBA" id="ARBA00004123"/>
    </source>
</evidence>
<keyword evidence="6 14" id="KW-0863">Zinc-finger</keyword>
<dbReference type="InterPro" id="IPR049730">
    <property type="entry name" value="SNF2/RAD54-like_C"/>
</dbReference>
<dbReference type="CDD" id="cd18667">
    <property type="entry name" value="CD1_tandem_CHD3-4_like"/>
    <property type="match status" value="1"/>
</dbReference>
<feature type="compositionally biased region" description="Basic and acidic residues" evidence="15">
    <location>
        <begin position="1782"/>
        <end position="1792"/>
    </location>
</feature>
<evidence type="ECO:0000256" key="14">
    <source>
        <dbReference type="PROSITE-ProRule" id="PRU00146"/>
    </source>
</evidence>
<dbReference type="GO" id="GO:0140658">
    <property type="term" value="F:ATP-dependent chromatin remodeler activity"/>
    <property type="evidence" value="ECO:0007669"/>
    <property type="project" value="TreeGrafter"/>
</dbReference>
<dbReference type="PROSITE" id="PS01359">
    <property type="entry name" value="ZF_PHD_1"/>
    <property type="match status" value="1"/>
</dbReference>
<dbReference type="GO" id="GO:0000785">
    <property type="term" value="C:chromatin"/>
    <property type="evidence" value="ECO:0007669"/>
    <property type="project" value="TreeGrafter"/>
</dbReference>
<keyword evidence="10" id="KW-0805">Transcription regulation</keyword>
<feature type="compositionally biased region" description="Acidic residues" evidence="15">
    <location>
        <begin position="184"/>
        <end position="195"/>
    </location>
</feature>
<feature type="compositionally biased region" description="Basic and acidic residues" evidence="15">
    <location>
        <begin position="1839"/>
        <end position="1853"/>
    </location>
</feature>
<feature type="domain" description="Chromo" evidence="16">
    <location>
        <begin position="398"/>
        <end position="455"/>
    </location>
</feature>
<dbReference type="SUPFAM" id="SSF57903">
    <property type="entry name" value="FYVE/PHD zinc finger"/>
    <property type="match status" value="1"/>
</dbReference>
<dbReference type="SMART" id="SM01146">
    <property type="entry name" value="DUF1086"/>
    <property type="match status" value="1"/>
</dbReference>
<evidence type="ECO:0000256" key="12">
    <source>
        <dbReference type="ARBA" id="ARBA00023163"/>
    </source>
</evidence>
<dbReference type="Pfam" id="PF08073">
    <property type="entry name" value="CHDNT"/>
    <property type="match status" value="1"/>
</dbReference>
<feature type="domain" description="Helicase ATP-binding" evidence="18">
    <location>
        <begin position="618"/>
        <end position="802"/>
    </location>
</feature>
<evidence type="ECO:0000256" key="10">
    <source>
        <dbReference type="ARBA" id="ARBA00023015"/>
    </source>
</evidence>
<dbReference type="SMART" id="SM00487">
    <property type="entry name" value="DEXDc"/>
    <property type="match status" value="1"/>
</dbReference>
<evidence type="ECO:0000256" key="13">
    <source>
        <dbReference type="ARBA" id="ARBA00023242"/>
    </source>
</evidence>
<dbReference type="InterPro" id="IPR001650">
    <property type="entry name" value="Helicase_C-like"/>
</dbReference>
<dbReference type="SMART" id="SM00249">
    <property type="entry name" value="PHD"/>
    <property type="match status" value="2"/>
</dbReference>
<dbReference type="InterPro" id="IPR009463">
    <property type="entry name" value="DUF1087"/>
</dbReference>
<feature type="region of interest" description="Disordered" evidence="15">
    <location>
        <begin position="2075"/>
        <end position="2100"/>
    </location>
</feature>
<evidence type="ECO:0000256" key="6">
    <source>
        <dbReference type="ARBA" id="ARBA00022771"/>
    </source>
</evidence>
<feature type="compositionally biased region" description="Basic residues" evidence="15">
    <location>
        <begin position="49"/>
        <end position="66"/>
    </location>
</feature>
<evidence type="ECO:0000256" key="5">
    <source>
        <dbReference type="ARBA" id="ARBA00022741"/>
    </source>
</evidence>
<dbReference type="InterPro" id="IPR038718">
    <property type="entry name" value="SNF2-like_sf"/>
</dbReference>
<dbReference type="InterPro" id="IPR011011">
    <property type="entry name" value="Znf_FYVE_PHD"/>
</dbReference>
<dbReference type="Gene3D" id="2.40.50.40">
    <property type="match status" value="2"/>
</dbReference>
<keyword evidence="3" id="KW-0479">Metal-binding</keyword>
<dbReference type="InterPro" id="IPR000953">
    <property type="entry name" value="Chromo/chromo_shadow_dom"/>
</dbReference>
<dbReference type="InterPro" id="IPR001965">
    <property type="entry name" value="Znf_PHD"/>
</dbReference>
<dbReference type="CDD" id="cd15532">
    <property type="entry name" value="PHD2_CHD_II"/>
    <property type="match status" value="1"/>
</dbReference>
<dbReference type="InterPro" id="IPR002464">
    <property type="entry name" value="DNA/RNA_helicase_DEAH_CS"/>
</dbReference>
<accession>A0A8S1ESU1</accession>
<feature type="domain" description="Helicase C-terminal" evidence="19">
    <location>
        <begin position="934"/>
        <end position="1094"/>
    </location>
</feature>
<dbReference type="PROSITE" id="PS51194">
    <property type="entry name" value="HELICASE_CTER"/>
    <property type="match status" value="1"/>
</dbReference>
<feature type="compositionally biased region" description="Polar residues" evidence="15">
    <location>
        <begin position="1428"/>
        <end position="1439"/>
    </location>
</feature>
<proteinExistence type="predicted"/>
<reference evidence="20 21" key="1">
    <citation type="submission" date="2020-04" db="EMBL/GenBank/DDBJ databases">
        <authorList>
            <person name="Laetsch R D."/>
            <person name="Stevens L."/>
            <person name="Kumar S."/>
            <person name="Blaxter L. M."/>
        </authorList>
    </citation>
    <scope>NUCLEOTIDE SEQUENCE [LARGE SCALE GENOMIC DNA]</scope>
</reference>
<feature type="compositionally biased region" description="Basic and acidic residues" evidence="15">
    <location>
        <begin position="558"/>
        <end position="576"/>
    </location>
</feature>
<dbReference type="InterPro" id="IPR014001">
    <property type="entry name" value="Helicase_ATP-bd"/>
</dbReference>
<keyword evidence="12" id="KW-0804">Transcription</keyword>
<gene>
    <name evidence="20" type="ORF">CBOVIS_LOCUS7328</name>
</gene>
<feature type="compositionally biased region" description="Basic and acidic residues" evidence="15">
    <location>
        <begin position="1461"/>
        <end position="1486"/>
    </location>
</feature>
<feature type="region of interest" description="Disordered" evidence="15">
    <location>
        <begin position="1741"/>
        <end position="1792"/>
    </location>
</feature>
<dbReference type="Gene3D" id="1.10.10.60">
    <property type="entry name" value="Homeodomain-like"/>
    <property type="match status" value="1"/>
</dbReference>
<dbReference type="SMART" id="SM00298">
    <property type="entry name" value="CHROMO"/>
    <property type="match status" value="2"/>
</dbReference>
<dbReference type="PROSITE" id="PS51192">
    <property type="entry name" value="HELICASE_ATP_BIND_1"/>
    <property type="match status" value="1"/>
</dbReference>
<dbReference type="GO" id="GO:0003682">
    <property type="term" value="F:chromatin binding"/>
    <property type="evidence" value="ECO:0007669"/>
    <property type="project" value="TreeGrafter"/>
</dbReference>
<keyword evidence="9" id="KW-0067">ATP-binding</keyword>
<dbReference type="InterPro" id="IPR000330">
    <property type="entry name" value="SNF2_N"/>
</dbReference>
<dbReference type="InterPro" id="IPR013083">
    <property type="entry name" value="Znf_RING/FYVE/PHD"/>
</dbReference>
<evidence type="ECO:0000256" key="2">
    <source>
        <dbReference type="ARBA" id="ARBA00022553"/>
    </source>
</evidence>
<feature type="compositionally biased region" description="Acidic residues" evidence="15">
    <location>
        <begin position="8"/>
        <end position="41"/>
    </location>
</feature>
<dbReference type="Proteomes" id="UP000494206">
    <property type="component" value="Unassembled WGS sequence"/>
</dbReference>
<dbReference type="SMART" id="SM00490">
    <property type="entry name" value="HELICc"/>
    <property type="match status" value="1"/>
</dbReference>
<dbReference type="InterPro" id="IPR023780">
    <property type="entry name" value="Chromo_domain"/>
</dbReference>
<dbReference type="PANTHER" id="PTHR45623:SF17">
    <property type="entry name" value="CHROMODOMAIN-HELICASE-DNA-BINDING PROTEIN 3-RELATED"/>
    <property type="match status" value="1"/>
</dbReference>
<keyword evidence="2" id="KW-0597">Phosphoprotein</keyword>
<dbReference type="Pfam" id="PF00628">
    <property type="entry name" value="PHD"/>
    <property type="match status" value="2"/>
</dbReference>
<keyword evidence="11" id="KW-0238">DNA-binding</keyword>
<dbReference type="GO" id="GO:0005634">
    <property type="term" value="C:nucleus"/>
    <property type="evidence" value="ECO:0007669"/>
    <property type="project" value="UniProtKB-SubCell"/>
</dbReference>
<dbReference type="PROSITE" id="PS00690">
    <property type="entry name" value="DEAH_ATP_HELICASE"/>
    <property type="match status" value="1"/>
</dbReference>
<dbReference type="OrthoDB" id="5857104at2759"/>
<feature type="region of interest" description="Disordered" evidence="15">
    <location>
        <begin position="1807"/>
        <end position="1853"/>
    </location>
</feature>
<dbReference type="CDD" id="cd15531">
    <property type="entry name" value="PHD1_CHD_II"/>
    <property type="match status" value="1"/>
</dbReference>
<feature type="compositionally biased region" description="Basic and acidic residues" evidence="15">
    <location>
        <begin position="1742"/>
        <end position="1769"/>
    </location>
</feature>
<feature type="region of interest" description="Disordered" evidence="15">
    <location>
        <begin position="151"/>
        <end position="250"/>
    </location>
</feature>
<dbReference type="Pfam" id="PF06465">
    <property type="entry name" value="DUF1087"/>
    <property type="match status" value="1"/>
</dbReference>
<dbReference type="InterPro" id="IPR012958">
    <property type="entry name" value="CHD_N"/>
</dbReference>
<keyword evidence="7" id="KW-0378">Hydrolase</keyword>
<keyword evidence="4" id="KW-0677">Repeat</keyword>
<feature type="compositionally biased region" description="Basic and acidic residues" evidence="15">
    <location>
        <begin position="197"/>
        <end position="231"/>
    </location>
</feature>
<organism evidence="20 21">
    <name type="scientific">Caenorhabditis bovis</name>
    <dbReference type="NCBI Taxonomy" id="2654633"/>
    <lineage>
        <taxon>Eukaryota</taxon>
        <taxon>Metazoa</taxon>
        <taxon>Ecdysozoa</taxon>
        <taxon>Nematoda</taxon>
        <taxon>Chromadorea</taxon>
        <taxon>Rhabditida</taxon>
        <taxon>Rhabditina</taxon>
        <taxon>Rhabditomorpha</taxon>
        <taxon>Rhabditoidea</taxon>
        <taxon>Rhabditidae</taxon>
        <taxon>Peloderinae</taxon>
        <taxon>Caenorhabditis</taxon>
    </lineage>
</organism>
<evidence type="ECO:0000259" key="16">
    <source>
        <dbReference type="PROSITE" id="PS50013"/>
    </source>
</evidence>
<keyword evidence="13" id="KW-0539">Nucleus</keyword>
<dbReference type="InterPro" id="IPR019787">
    <property type="entry name" value="Znf_PHD-finger"/>
</dbReference>
<dbReference type="GO" id="GO:0005524">
    <property type="term" value="F:ATP binding"/>
    <property type="evidence" value="ECO:0007669"/>
    <property type="project" value="UniProtKB-KW"/>
</dbReference>
<feature type="region of interest" description="Disordered" evidence="15">
    <location>
        <begin position="1"/>
        <end position="75"/>
    </location>
</feature>
<dbReference type="SMART" id="SM01147">
    <property type="entry name" value="DUF1087"/>
    <property type="match status" value="1"/>
</dbReference>
<evidence type="ECO:0000256" key="3">
    <source>
        <dbReference type="ARBA" id="ARBA00022723"/>
    </source>
</evidence>
<evidence type="ECO:0000259" key="19">
    <source>
        <dbReference type="PROSITE" id="PS51194"/>
    </source>
</evidence>
<dbReference type="PROSITE" id="PS50013">
    <property type="entry name" value="CHROMO_2"/>
    <property type="match status" value="2"/>
</dbReference>
<dbReference type="CDD" id="cd17994">
    <property type="entry name" value="DEXHc_CHD3_4_5"/>
    <property type="match status" value="1"/>
</dbReference>